<evidence type="ECO:0000313" key="6">
    <source>
        <dbReference type="EMBL" id="TMV04264.1"/>
    </source>
</evidence>
<dbReference type="InterPro" id="IPR005000">
    <property type="entry name" value="Aldolase/citrate-lyase_domain"/>
</dbReference>
<feature type="domain" description="HpcH/HpaI aldolase/citrate lyase" evidence="5">
    <location>
        <begin position="7"/>
        <end position="208"/>
    </location>
</feature>
<evidence type="ECO:0000256" key="2">
    <source>
        <dbReference type="ARBA" id="ARBA00005568"/>
    </source>
</evidence>
<gene>
    <name evidence="6" type="ORF">FGK63_18440</name>
</gene>
<dbReference type="Proteomes" id="UP001193035">
    <property type="component" value="Unassembled WGS sequence"/>
</dbReference>
<proteinExistence type="inferred from homology"/>
<dbReference type="Gene3D" id="3.20.20.60">
    <property type="entry name" value="Phosphoenolpyruvate-binding domains"/>
    <property type="match status" value="1"/>
</dbReference>
<dbReference type="EMBL" id="VCPD01000008">
    <property type="protein sequence ID" value="TMV04264.1"/>
    <property type="molecule type" value="Genomic_DNA"/>
</dbReference>
<keyword evidence="3" id="KW-0479">Metal-binding</keyword>
<sequence>MNSAVTYLFVPGDRPERFEKALGSGADRIIIDLEDAVRPERKAEARAGLVEADIDWSRVVVRINDAASPHFAADLDCVASAPAAAFMLPKAETTESLTAVRQAAGRKVELLPQIETARGLDRLQTLLAVPDVRRAAFGHLDFALDLGAAPDWDALALVRSELVLRSRLAGAEAPIDSVTPDIKDTDKLRLESETARRFGFGGKLLIHPAQVATVALAFAPSPAECDWAERVLAALAEGGAGAVAVDGKMVDKPVEDAARRILARAGRTTGLADA</sequence>
<dbReference type="PANTHER" id="PTHR32308">
    <property type="entry name" value="LYASE BETA SUBUNIT, PUTATIVE (AFU_ORTHOLOGUE AFUA_4G13030)-RELATED"/>
    <property type="match status" value="1"/>
</dbReference>
<organism evidence="6 7">
    <name type="scientific">Ruegeria sediminis</name>
    <dbReference type="NCBI Taxonomy" id="2583820"/>
    <lineage>
        <taxon>Bacteria</taxon>
        <taxon>Pseudomonadati</taxon>
        <taxon>Pseudomonadota</taxon>
        <taxon>Alphaproteobacteria</taxon>
        <taxon>Rhodobacterales</taxon>
        <taxon>Roseobacteraceae</taxon>
        <taxon>Ruegeria</taxon>
    </lineage>
</organism>
<keyword evidence="6" id="KW-0456">Lyase</keyword>
<evidence type="ECO:0000259" key="5">
    <source>
        <dbReference type="Pfam" id="PF03328"/>
    </source>
</evidence>
<protein>
    <submittedName>
        <fullName evidence="6">CoA ester lyase</fullName>
    </submittedName>
</protein>
<evidence type="ECO:0000256" key="4">
    <source>
        <dbReference type="ARBA" id="ARBA00022842"/>
    </source>
</evidence>
<comment type="cofactor">
    <cofactor evidence="1">
        <name>Mg(2+)</name>
        <dbReference type="ChEBI" id="CHEBI:18420"/>
    </cofactor>
</comment>
<keyword evidence="7" id="KW-1185">Reference proteome</keyword>
<dbReference type="InterPro" id="IPR040442">
    <property type="entry name" value="Pyrv_kinase-like_dom_sf"/>
</dbReference>
<evidence type="ECO:0000313" key="7">
    <source>
        <dbReference type="Proteomes" id="UP001193035"/>
    </source>
</evidence>
<dbReference type="PIRSF" id="PIRSF015582">
    <property type="entry name" value="Cit_lyase_B"/>
    <property type="match status" value="1"/>
</dbReference>
<comment type="similarity">
    <text evidence="2">Belongs to the HpcH/HpaI aldolase family.</text>
</comment>
<reference evidence="6 7" key="1">
    <citation type="submission" date="2019-05" db="EMBL/GenBank/DDBJ databases">
        <title>Ruegeria sp. nov., isolated from tidal flat.</title>
        <authorList>
            <person name="Kim W."/>
        </authorList>
    </citation>
    <scope>NUCLEOTIDE SEQUENCE [LARGE SCALE GENOMIC DNA]</scope>
    <source>
        <strain evidence="6 7">CAU 1488</strain>
    </source>
</reference>
<dbReference type="RefSeq" id="WP_138845046.1">
    <property type="nucleotide sequence ID" value="NZ_VCPD01000008.1"/>
</dbReference>
<accession>A0ABY2WTV7</accession>
<name>A0ABY2WTV7_9RHOB</name>
<keyword evidence="4" id="KW-0460">Magnesium</keyword>
<dbReference type="InterPro" id="IPR015813">
    <property type="entry name" value="Pyrv/PenolPyrv_kinase-like_dom"/>
</dbReference>
<evidence type="ECO:0000256" key="1">
    <source>
        <dbReference type="ARBA" id="ARBA00001946"/>
    </source>
</evidence>
<dbReference type="Pfam" id="PF03328">
    <property type="entry name" value="HpcH_HpaI"/>
    <property type="match status" value="1"/>
</dbReference>
<dbReference type="InterPro" id="IPR011206">
    <property type="entry name" value="Citrate_lyase_beta/mcl1/mcl2"/>
</dbReference>
<dbReference type="GO" id="GO:0016829">
    <property type="term" value="F:lyase activity"/>
    <property type="evidence" value="ECO:0007669"/>
    <property type="project" value="UniProtKB-KW"/>
</dbReference>
<evidence type="ECO:0000256" key="3">
    <source>
        <dbReference type="ARBA" id="ARBA00022723"/>
    </source>
</evidence>
<dbReference type="PANTHER" id="PTHR32308:SF10">
    <property type="entry name" value="CITRATE LYASE SUBUNIT BETA"/>
    <property type="match status" value="1"/>
</dbReference>
<dbReference type="SUPFAM" id="SSF51621">
    <property type="entry name" value="Phosphoenolpyruvate/pyruvate domain"/>
    <property type="match status" value="1"/>
</dbReference>
<comment type="caution">
    <text evidence="6">The sequence shown here is derived from an EMBL/GenBank/DDBJ whole genome shotgun (WGS) entry which is preliminary data.</text>
</comment>